<keyword evidence="3" id="KW-1185">Reference proteome</keyword>
<name>A0A4Y2L5M4_ARAVE</name>
<feature type="region of interest" description="Disordered" evidence="1">
    <location>
        <begin position="1"/>
        <end position="23"/>
    </location>
</feature>
<comment type="caution">
    <text evidence="2">The sequence shown here is derived from an EMBL/GenBank/DDBJ whole genome shotgun (WGS) entry which is preliminary data.</text>
</comment>
<evidence type="ECO:0000313" key="2">
    <source>
        <dbReference type="EMBL" id="GBN09123.1"/>
    </source>
</evidence>
<proteinExistence type="predicted"/>
<dbReference type="Proteomes" id="UP000499080">
    <property type="component" value="Unassembled WGS sequence"/>
</dbReference>
<organism evidence="2 3">
    <name type="scientific">Araneus ventricosus</name>
    <name type="common">Orbweaver spider</name>
    <name type="synonym">Epeira ventricosa</name>
    <dbReference type="NCBI Taxonomy" id="182803"/>
    <lineage>
        <taxon>Eukaryota</taxon>
        <taxon>Metazoa</taxon>
        <taxon>Ecdysozoa</taxon>
        <taxon>Arthropoda</taxon>
        <taxon>Chelicerata</taxon>
        <taxon>Arachnida</taxon>
        <taxon>Araneae</taxon>
        <taxon>Araneomorphae</taxon>
        <taxon>Entelegynae</taxon>
        <taxon>Araneoidea</taxon>
        <taxon>Araneidae</taxon>
        <taxon>Araneus</taxon>
    </lineage>
</organism>
<accession>A0A4Y2L5M4</accession>
<protein>
    <submittedName>
        <fullName evidence="2">Uncharacterized protein</fullName>
    </submittedName>
</protein>
<sequence length="144" mass="16010">MEDTKKNKRTLHETLQTLSNANEPEEESAFLDRAAKALLFPLYSILFQLHNHTMLLNDFNMEKVATPLASGAKNGNGVRLPPSLIPASNDVRIRGGIVLIFNPPCFSRVVYRSTCECVLISTSHLIPRGAIFRGERRDTSKTSA</sequence>
<evidence type="ECO:0000256" key="1">
    <source>
        <dbReference type="SAM" id="MobiDB-lite"/>
    </source>
</evidence>
<evidence type="ECO:0000313" key="3">
    <source>
        <dbReference type="Proteomes" id="UP000499080"/>
    </source>
</evidence>
<reference evidence="2 3" key="1">
    <citation type="journal article" date="2019" name="Sci. Rep.">
        <title>Orb-weaving spider Araneus ventricosus genome elucidates the spidroin gene catalogue.</title>
        <authorList>
            <person name="Kono N."/>
            <person name="Nakamura H."/>
            <person name="Ohtoshi R."/>
            <person name="Moran D.A.P."/>
            <person name="Shinohara A."/>
            <person name="Yoshida Y."/>
            <person name="Fujiwara M."/>
            <person name="Mori M."/>
            <person name="Tomita M."/>
            <person name="Arakawa K."/>
        </authorList>
    </citation>
    <scope>NUCLEOTIDE SEQUENCE [LARGE SCALE GENOMIC DNA]</scope>
</reference>
<gene>
    <name evidence="2" type="ORF">AVEN_219254_1</name>
</gene>
<dbReference type="AlphaFoldDB" id="A0A4Y2L5M4"/>
<feature type="compositionally biased region" description="Polar residues" evidence="1">
    <location>
        <begin position="13"/>
        <end position="22"/>
    </location>
</feature>
<dbReference type="EMBL" id="BGPR01005321">
    <property type="protein sequence ID" value="GBN09123.1"/>
    <property type="molecule type" value="Genomic_DNA"/>
</dbReference>